<organism evidence="2 3">
    <name type="scientific">Sphingobium boeckii</name>
    <dbReference type="NCBI Taxonomy" id="1082345"/>
    <lineage>
        <taxon>Bacteria</taxon>
        <taxon>Pseudomonadati</taxon>
        <taxon>Pseudomonadota</taxon>
        <taxon>Alphaproteobacteria</taxon>
        <taxon>Sphingomonadales</taxon>
        <taxon>Sphingomonadaceae</taxon>
        <taxon>Sphingobium</taxon>
    </lineage>
</organism>
<dbReference type="EMBL" id="JACIJC010000001">
    <property type="protein sequence ID" value="MBB5684598.1"/>
    <property type="molecule type" value="Genomic_DNA"/>
</dbReference>
<dbReference type="Proteomes" id="UP000549617">
    <property type="component" value="Unassembled WGS sequence"/>
</dbReference>
<feature type="transmembrane region" description="Helical" evidence="1">
    <location>
        <begin position="21"/>
        <end position="39"/>
    </location>
</feature>
<evidence type="ECO:0000313" key="2">
    <source>
        <dbReference type="EMBL" id="MBB5684598.1"/>
    </source>
</evidence>
<keyword evidence="1" id="KW-1133">Transmembrane helix</keyword>
<accession>A0A7W9AFF6</accession>
<gene>
    <name evidence="2" type="ORF">FHS49_000589</name>
</gene>
<evidence type="ECO:0000313" key="3">
    <source>
        <dbReference type="Proteomes" id="UP000549617"/>
    </source>
</evidence>
<keyword evidence="1" id="KW-0812">Transmembrane</keyword>
<sequence>MKEGQVTMRAIKFLKSKSDCILMLSFATICWATLLWSLMGKL</sequence>
<dbReference type="RefSeq" id="WP_281397020.1">
    <property type="nucleotide sequence ID" value="NZ_JACIJC010000001.1"/>
</dbReference>
<keyword evidence="1" id="KW-0472">Membrane</keyword>
<protein>
    <submittedName>
        <fullName evidence="2">Uncharacterized protein</fullName>
    </submittedName>
</protein>
<evidence type="ECO:0000256" key="1">
    <source>
        <dbReference type="SAM" id="Phobius"/>
    </source>
</evidence>
<proteinExistence type="predicted"/>
<dbReference type="AlphaFoldDB" id="A0A7W9AFF6"/>
<comment type="caution">
    <text evidence="2">The sequence shown here is derived from an EMBL/GenBank/DDBJ whole genome shotgun (WGS) entry which is preliminary data.</text>
</comment>
<keyword evidence="3" id="KW-1185">Reference proteome</keyword>
<name>A0A7W9AFF6_9SPHN</name>
<reference evidence="2 3" key="1">
    <citation type="submission" date="2020-08" db="EMBL/GenBank/DDBJ databases">
        <title>Genomic Encyclopedia of Type Strains, Phase IV (KMG-IV): sequencing the most valuable type-strain genomes for metagenomic binning, comparative biology and taxonomic classification.</title>
        <authorList>
            <person name="Goeker M."/>
        </authorList>
    </citation>
    <scope>NUCLEOTIDE SEQUENCE [LARGE SCALE GENOMIC DNA]</scope>
    <source>
        <strain evidence="2 3">DSM 25079</strain>
    </source>
</reference>